<name>A0ABR9BNG0_9GAMM</name>
<proteinExistence type="predicted"/>
<reference evidence="1 2" key="1">
    <citation type="submission" date="2020-09" db="EMBL/GenBank/DDBJ databases">
        <title>Photobacterium sp. CAU 1568 isolated from sand of Sido Beach.</title>
        <authorList>
            <person name="Kim W."/>
        </authorList>
    </citation>
    <scope>NUCLEOTIDE SEQUENCE [LARGE SCALE GENOMIC DNA]</scope>
    <source>
        <strain evidence="1 2">CAU 1568</strain>
    </source>
</reference>
<dbReference type="Proteomes" id="UP000649768">
    <property type="component" value="Unassembled WGS sequence"/>
</dbReference>
<dbReference type="RefSeq" id="WP_192016453.1">
    <property type="nucleotide sequence ID" value="NZ_JACYTP010000008.1"/>
</dbReference>
<keyword evidence="2" id="KW-1185">Reference proteome</keyword>
<gene>
    <name evidence="1" type="ORF">IFO68_13910</name>
</gene>
<evidence type="ECO:0000313" key="2">
    <source>
        <dbReference type="Proteomes" id="UP000649768"/>
    </source>
</evidence>
<sequence length="62" mass="7125">MLPQWPFWNTCKKTLYKKGEASGFELHTMREVDEKPSLGVAADRQPARPSDHLVFNVRGQPK</sequence>
<dbReference type="EMBL" id="JACYTP010000008">
    <property type="protein sequence ID" value="MBD8513773.1"/>
    <property type="molecule type" value="Genomic_DNA"/>
</dbReference>
<evidence type="ECO:0000313" key="1">
    <source>
        <dbReference type="EMBL" id="MBD8513773.1"/>
    </source>
</evidence>
<accession>A0ABR9BNG0</accession>
<protein>
    <submittedName>
        <fullName evidence="1">Uncharacterized protein</fullName>
    </submittedName>
</protein>
<organism evidence="1 2">
    <name type="scientific">Photobacterium arenosum</name>
    <dbReference type="NCBI Taxonomy" id="2774143"/>
    <lineage>
        <taxon>Bacteria</taxon>
        <taxon>Pseudomonadati</taxon>
        <taxon>Pseudomonadota</taxon>
        <taxon>Gammaproteobacteria</taxon>
        <taxon>Vibrionales</taxon>
        <taxon>Vibrionaceae</taxon>
        <taxon>Photobacterium</taxon>
    </lineage>
</organism>
<comment type="caution">
    <text evidence="1">The sequence shown here is derived from an EMBL/GenBank/DDBJ whole genome shotgun (WGS) entry which is preliminary data.</text>
</comment>